<dbReference type="Proteomes" id="UP001177023">
    <property type="component" value="Unassembled WGS sequence"/>
</dbReference>
<dbReference type="InterPro" id="IPR038459">
    <property type="entry name" value="MT_TRM10-typ_sf"/>
</dbReference>
<dbReference type="GO" id="GO:0000049">
    <property type="term" value="F:tRNA binding"/>
    <property type="evidence" value="ECO:0007669"/>
    <property type="project" value="TreeGrafter"/>
</dbReference>
<evidence type="ECO:0000259" key="7">
    <source>
        <dbReference type="PROSITE" id="PS51675"/>
    </source>
</evidence>
<sequence length="261" mass="29621">MEEQETVEEPAAKISRIQPKLVVPEGISKKQYKKQLKTERYNEKKLVRRAEEKLKRKEKKAKLKAEGRGNELAGRRKHNKMANSTSKYFDKTSEQWDVHLRSEPLEQVFNPSEIVYLTADSENVITELDDTKVYVIGGIIDHNSHKNLCYNLALEKGFSHARLPIGEHIKMNSRKVLTINHVFEILVRKTEGLSWADCLLKVLPQRKSAKLKEDGTEEPDVDEEAEPPVDDDRPDVEPSDVEPSTKDEVAAGGDANVGQPS</sequence>
<dbReference type="GO" id="GO:0002939">
    <property type="term" value="P:tRNA N1-guanine methylation"/>
    <property type="evidence" value="ECO:0007669"/>
    <property type="project" value="TreeGrafter"/>
</dbReference>
<accession>A0AA36CUH8</accession>
<keyword evidence="2" id="KW-0489">Methyltransferase</keyword>
<feature type="region of interest" description="Disordered" evidence="6">
    <location>
        <begin position="209"/>
        <end position="261"/>
    </location>
</feature>
<feature type="non-terminal residue" evidence="8">
    <location>
        <position position="1"/>
    </location>
</feature>
<reference evidence="8" key="1">
    <citation type="submission" date="2023-06" db="EMBL/GenBank/DDBJ databases">
        <authorList>
            <person name="Delattre M."/>
        </authorList>
    </citation>
    <scope>NUCLEOTIDE SEQUENCE</scope>
    <source>
        <strain evidence="8">AF72</strain>
    </source>
</reference>
<evidence type="ECO:0000256" key="6">
    <source>
        <dbReference type="SAM" id="MobiDB-lite"/>
    </source>
</evidence>
<protein>
    <recommendedName>
        <fullName evidence="1">tRNA (guanine(9)-N(1))-methyltransferase</fullName>
        <ecNumber evidence="1">2.1.1.221</ecNumber>
    </recommendedName>
</protein>
<organism evidence="8 9">
    <name type="scientific">Mesorhabditis spiculigera</name>
    <dbReference type="NCBI Taxonomy" id="96644"/>
    <lineage>
        <taxon>Eukaryota</taxon>
        <taxon>Metazoa</taxon>
        <taxon>Ecdysozoa</taxon>
        <taxon>Nematoda</taxon>
        <taxon>Chromadorea</taxon>
        <taxon>Rhabditida</taxon>
        <taxon>Rhabditina</taxon>
        <taxon>Rhabditomorpha</taxon>
        <taxon>Rhabditoidea</taxon>
        <taxon>Rhabditidae</taxon>
        <taxon>Mesorhabditinae</taxon>
        <taxon>Mesorhabditis</taxon>
    </lineage>
</organism>
<name>A0AA36CUH8_9BILA</name>
<dbReference type="EC" id="2.1.1.221" evidence="1"/>
<evidence type="ECO:0000256" key="5">
    <source>
        <dbReference type="ARBA" id="ARBA00048434"/>
    </source>
</evidence>
<feature type="domain" description="SAM-dependent MTase TRM10-type" evidence="7">
    <location>
        <begin position="28"/>
        <end position="210"/>
    </location>
</feature>
<comment type="catalytic activity">
    <reaction evidence="5">
        <text>guanosine(9) in tRNA + S-adenosyl-L-methionine = N(1)-methylguanosine(9) in tRNA + S-adenosyl-L-homocysteine + H(+)</text>
        <dbReference type="Rhea" id="RHEA:43156"/>
        <dbReference type="Rhea" id="RHEA-COMP:10367"/>
        <dbReference type="Rhea" id="RHEA-COMP:10368"/>
        <dbReference type="ChEBI" id="CHEBI:15378"/>
        <dbReference type="ChEBI" id="CHEBI:57856"/>
        <dbReference type="ChEBI" id="CHEBI:59789"/>
        <dbReference type="ChEBI" id="CHEBI:73542"/>
        <dbReference type="ChEBI" id="CHEBI:74269"/>
        <dbReference type="EC" id="2.1.1.221"/>
    </reaction>
</comment>
<feature type="compositionally biased region" description="Acidic residues" evidence="6">
    <location>
        <begin position="215"/>
        <end position="240"/>
    </location>
</feature>
<dbReference type="GO" id="GO:0052905">
    <property type="term" value="F:tRNA (guanosine(9)-N1)-methyltransferase activity"/>
    <property type="evidence" value="ECO:0007669"/>
    <property type="project" value="UniProtKB-EC"/>
</dbReference>
<evidence type="ECO:0000256" key="1">
    <source>
        <dbReference type="ARBA" id="ARBA00012797"/>
    </source>
</evidence>
<dbReference type="EMBL" id="CATQJA010002631">
    <property type="protein sequence ID" value="CAJ0574596.1"/>
    <property type="molecule type" value="Genomic_DNA"/>
</dbReference>
<dbReference type="PANTHER" id="PTHR13563">
    <property type="entry name" value="TRNA (GUANINE-9-) METHYLTRANSFERASE"/>
    <property type="match status" value="1"/>
</dbReference>
<proteinExistence type="predicted"/>
<dbReference type="GO" id="GO:0005654">
    <property type="term" value="C:nucleoplasm"/>
    <property type="evidence" value="ECO:0007669"/>
    <property type="project" value="TreeGrafter"/>
</dbReference>
<dbReference type="PANTHER" id="PTHR13563:SF13">
    <property type="entry name" value="TRNA METHYLTRANSFERASE 10 HOMOLOG A"/>
    <property type="match status" value="1"/>
</dbReference>
<dbReference type="AlphaFoldDB" id="A0AA36CUH8"/>
<evidence type="ECO:0000256" key="2">
    <source>
        <dbReference type="ARBA" id="ARBA00022603"/>
    </source>
</evidence>
<evidence type="ECO:0000256" key="4">
    <source>
        <dbReference type="ARBA" id="ARBA00022691"/>
    </source>
</evidence>
<feature type="region of interest" description="Disordered" evidence="6">
    <location>
        <begin position="48"/>
        <end position="82"/>
    </location>
</feature>
<keyword evidence="9" id="KW-1185">Reference proteome</keyword>
<keyword evidence="4" id="KW-0949">S-adenosyl-L-methionine</keyword>
<dbReference type="Gene3D" id="3.40.1280.30">
    <property type="match status" value="1"/>
</dbReference>
<dbReference type="PROSITE" id="PS51675">
    <property type="entry name" value="SAM_MT_TRM10"/>
    <property type="match status" value="1"/>
</dbReference>
<evidence type="ECO:0000313" key="8">
    <source>
        <dbReference type="EMBL" id="CAJ0574596.1"/>
    </source>
</evidence>
<gene>
    <name evidence="8" type="ORF">MSPICULIGERA_LOCUS12928</name>
</gene>
<keyword evidence="3" id="KW-0808">Transferase</keyword>
<evidence type="ECO:0000313" key="9">
    <source>
        <dbReference type="Proteomes" id="UP001177023"/>
    </source>
</evidence>
<comment type="caution">
    <text evidence="8">The sequence shown here is derived from an EMBL/GenBank/DDBJ whole genome shotgun (WGS) entry which is preliminary data.</text>
</comment>
<dbReference type="InterPro" id="IPR007356">
    <property type="entry name" value="tRNA_m1G_MeTrfase_euk"/>
</dbReference>
<evidence type="ECO:0000256" key="3">
    <source>
        <dbReference type="ARBA" id="ARBA00022679"/>
    </source>
</evidence>
<dbReference type="InterPro" id="IPR028564">
    <property type="entry name" value="MT_TRM10-typ"/>
</dbReference>